<protein>
    <recommendedName>
        <fullName evidence="3">beta-lactamase</fullName>
        <ecNumber evidence="3">3.5.2.6</ecNumber>
    </recommendedName>
</protein>
<reference evidence="6 7" key="1">
    <citation type="submission" date="2024-12" db="EMBL/GenBank/DDBJ databases">
        <authorList>
            <person name="Lee Y."/>
        </authorList>
    </citation>
    <scope>NUCLEOTIDE SEQUENCE [LARGE SCALE GENOMIC DNA]</scope>
    <source>
        <strain evidence="6 7">03SUJ4</strain>
    </source>
</reference>
<dbReference type="Proteomes" id="UP001634747">
    <property type="component" value="Unassembled WGS sequence"/>
</dbReference>
<feature type="chain" id="PRO_5046875165" description="beta-lactamase" evidence="4">
    <location>
        <begin position="24"/>
        <end position="303"/>
    </location>
</feature>
<evidence type="ECO:0000256" key="2">
    <source>
        <dbReference type="ARBA" id="ARBA00009009"/>
    </source>
</evidence>
<dbReference type="PANTHER" id="PTHR35333">
    <property type="entry name" value="BETA-LACTAMASE"/>
    <property type="match status" value="1"/>
</dbReference>
<dbReference type="EC" id="3.5.2.6" evidence="3"/>
<dbReference type="InterPro" id="IPR000871">
    <property type="entry name" value="Beta-lactam_class-A"/>
</dbReference>
<comment type="catalytic activity">
    <reaction evidence="1">
        <text>a beta-lactam + H2O = a substituted beta-amino acid</text>
        <dbReference type="Rhea" id="RHEA:20401"/>
        <dbReference type="ChEBI" id="CHEBI:15377"/>
        <dbReference type="ChEBI" id="CHEBI:35627"/>
        <dbReference type="ChEBI" id="CHEBI:140347"/>
        <dbReference type="EC" id="3.5.2.6"/>
    </reaction>
</comment>
<dbReference type="SUPFAM" id="SSF56601">
    <property type="entry name" value="beta-lactamase/transpeptidase-like"/>
    <property type="match status" value="1"/>
</dbReference>
<comment type="caution">
    <text evidence="6">The sequence shown here is derived from an EMBL/GenBank/DDBJ whole genome shotgun (WGS) entry which is preliminary data.</text>
</comment>
<dbReference type="PANTHER" id="PTHR35333:SF3">
    <property type="entry name" value="BETA-LACTAMASE-TYPE TRANSPEPTIDASE FOLD CONTAINING PROTEIN"/>
    <property type="match status" value="1"/>
</dbReference>
<dbReference type="EMBL" id="JBJYXY010000001">
    <property type="protein sequence ID" value="MFN2976810.1"/>
    <property type="molecule type" value="Genomic_DNA"/>
</dbReference>
<evidence type="ECO:0000256" key="1">
    <source>
        <dbReference type="ARBA" id="ARBA00001526"/>
    </source>
</evidence>
<comment type="similarity">
    <text evidence="2">Belongs to the class-A beta-lactamase family.</text>
</comment>
<dbReference type="InterPro" id="IPR012338">
    <property type="entry name" value="Beta-lactam/transpept-like"/>
</dbReference>
<keyword evidence="6" id="KW-0378">Hydrolase</keyword>
<name>A0ABW9KPH8_9BACT</name>
<keyword evidence="7" id="KW-1185">Reference proteome</keyword>
<gene>
    <name evidence="6" type="primary">bla</name>
    <name evidence="6" type="ORF">ACK2TP_13655</name>
</gene>
<evidence type="ECO:0000256" key="3">
    <source>
        <dbReference type="ARBA" id="ARBA00012865"/>
    </source>
</evidence>
<accession>A0ABW9KPH8</accession>
<feature type="domain" description="Beta-lactamase class A catalytic" evidence="5">
    <location>
        <begin position="61"/>
        <end position="270"/>
    </location>
</feature>
<evidence type="ECO:0000313" key="6">
    <source>
        <dbReference type="EMBL" id="MFN2976810.1"/>
    </source>
</evidence>
<keyword evidence="4" id="KW-0732">Signal</keyword>
<dbReference type="InterPro" id="IPR045155">
    <property type="entry name" value="Beta-lactam_cat"/>
</dbReference>
<dbReference type="GO" id="GO:0008800">
    <property type="term" value="F:beta-lactamase activity"/>
    <property type="evidence" value="ECO:0007669"/>
    <property type="project" value="UniProtKB-EC"/>
</dbReference>
<dbReference type="Gene3D" id="3.40.710.10">
    <property type="entry name" value="DD-peptidase/beta-lactamase superfamily"/>
    <property type="match status" value="1"/>
</dbReference>
<organism evidence="6 7">
    <name type="scientific">Terriglobus aquaticus</name>
    <dbReference type="NCBI Taxonomy" id="940139"/>
    <lineage>
        <taxon>Bacteria</taxon>
        <taxon>Pseudomonadati</taxon>
        <taxon>Acidobacteriota</taxon>
        <taxon>Terriglobia</taxon>
        <taxon>Terriglobales</taxon>
        <taxon>Acidobacteriaceae</taxon>
        <taxon>Terriglobus</taxon>
    </lineage>
</organism>
<proteinExistence type="inferred from homology"/>
<dbReference type="Pfam" id="PF13354">
    <property type="entry name" value="Beta-lactamase2"/>
    <property type="match status" value="1"/>
</dbReference>
<feature type="signal peptide" evidence="4">
    <location>
        <begin position="1"/>
        <end position="23"/>
    </location>
</feature>
<evidence type="ECO:0000259" key="5">
    <source>
        <dbReference type="Pfam" id="PF13354"/>
    </source>
</evidence>
<dbReference type="RefSeq" id="WP_263415003.1">
    <property type="nucleotide sequence ID" value="NZ_BAABBH010000001.1"/>
</dbReference>
<evidence type="ECO:0000256" key="4">
    <source>
        <dbReference type="SAM" id="SignalP"/>
    </source>
</evidence>
<sequence length="303" mass="32756">MRKYLSSTTALALGLTLSGPCVAQSLQAELDLIAKESGGKLYTACALASGSRHTPLACDREADAHPPMQSVFKLPLGIYALHLVEEGKLQLDQPVHFGPQDRFVPKSWSPLQDKYPDANVDVPLREVLQLAVSQSDNVAADLALRVVGGTEPVQQYIHSLGVQGFVLRHTEHELHRDERLQYQDWFSPHAAVQLLRRLADQPPLNAEHMGLLLQWMQATRLPRLATMLPAGTVVAHKTGTSGMENGIAAATNDIGLVTLPDGERLAIAIFLSDSTADDATRDRAIGRAALAIFQAATSAKAGR</sequence>
<dbReference type="NCBIfam" id="NF033103">
    <property type="entry name" value="bla_class_A"/>
    <property type="match status" value="1"/>
</dbReference>
<evidence type="ECO:0000313" key="7">
    <source>
        <dbReference type="Proteomes" id="UP001634747"/>
    </source>
</evidence>